<proteinExistence type="predicted"/>
<sequence>MNITFHNGDILYFPVKLTDLSPRIRVINSSPVISHSSIPADVDTVKLSAEKFGLSCIDSA</sequence>
<dbReference type="Proteomes" id="UP000255050">
    <property type="component" value="Unassembled WGS sequence"/>
</dbReference>
<gene>
    <name evidence="1" type="ORF">NCTC11694_00767</name>
</gene>
<name>A0A7H4LTZ9_9ENTR</name>
<comment type="caution">
    <text evidence="1">The sequence shown here is derived from an EMBL/GenBank/DDBJ whole genome shotgun (WGS) entry which is preliminary data.</text>
</comment>
<evidence type="ECO:0000313" key="2">
    <source>
        <dbReference type="Proteomes" id="UP000255050"/>
    </source>
</evidence>
<accession>A0A7H4LTZ9</accession>
<reference evidence="1 2" key="1">
    <citation type="submission" date="2018-06" db="EMBL/GenBank/DDBJ databases">
        <authorList>
            <consortium name="Pathogen Informatics"/>
            <person name="Doyle S."/>
        </authorList>
    </citation>
    <scope>NUCLEOTIDE SEQUENCE [LARGE SCALE GENOMIC DNA]</scope>
    <source>
        <strain evidence="1 2">NCTC11694</strain>
    </source>
</reference>
<dbReference type="EMBL" id="UGJR01000002">
    <property type="protein sequence ID" value="STR39625.1"/>
    <property type="molecule type" value="Genomic_DNA"/>
</dbReference>
<evidence type="ECO:0000313" key="1">
    <source>
        <dbReference type="EMBL" id="STR39625.1"/>
    </source>
</evidence>
<organism evidence="1 2">
    <name type="scientific">Klebsiella michiganensis</name>
    <dbReference type="NCBI Taxonomy" id="1134687"/>
    <lineage>
        <taxon>Bacteria</taxon>
        <taxon>Pseudomonadati</taxon>
        <taxon>Pseudomonadota</taxon>
        <taxon>Gammaproteobacteria</taxon>
        <taxon>Enterobacterales</taxon>
        <taxon>Enterobacteriaceae</taxon>
        <taxon>Klebsiella/Raoultella group</taxon>
        <taxon>Klebsiella</taxon>
    </lineage>
</organism>
<protein>
    <submittedName>
        <fullName evidence="1">Uncharacterized protein</fullName>
    </submittedName>
</protein>
<dbReference type="AlphaFoldDB" id="A0A7H4LTZ9"/>